<dbReference type="AlphaFoldDB" id="A0A2G0QGG4"/>
<name>A0A2G0QGG4_XENHO</name>
<evidence type="ECO:0000313" key="3">
    <source>
        <dbReference type="EMBL" id="PHM58249.1"/>
    </source>
</evidence>
<dbReference type="STRING" id="351679.A9255_17805"/>
<organism evidence="3 5">
    <name type="scientific">Xenorhabdus hominickii</name>
    <dbReference type="NCBI Taxonomy" id="351679"/>
    <lineage>
        <taxon>Bacteria</taxon>
        <taxon>Pseudomonadati</taxon>
        <taxon>Pseudomonadota</taxon>
        <taxon>Gammaproteobacteria</taxon>
        <taxon>Enterobacterales</taxon>
        <taxon>Morganellaceae</taxon>
        <taxon>Xenorhabdus</taxon>
    </lineage>
</organism>
<evidence type="ECO:0000313" key="2">
    <source>
        <dbReference type="EMBL" id="AOM42248.1"/>
    </source>
</evidence>
<gene>
    <name evidence="2" type="ORF">A9255_17805</name>
    <name evidence="3" type="ORF">Xhom_01263</name>
</gene>
<dbReference type="KEGG" id="xho:A9255_17805"/>
<dbReference type="Proteomes" id="UP000225433">
    <property type="component" value="Unassembled WGS sequence"/>
</dbReference>
<evidence type="ECO:0000313" key="5">
    <source>
        <dbReference type="Proteomes" id="UP000225433"/>
    </source>
</evidence>
<reference evidence="2 4" key="1">
    <citation type="submission" date="2016-06" db="EMBL/GenBank/DDBJ databases">
        <title>Bacterial characters and pathogenicity of Xenorhabdus hominickii from an entomopathogenic nematode, Steinernema monticolum.</title>
        <authorList>
            <person name="Park Y."/>
            <person name="Kim Y."/>
        </authorList>
    </citation>
    <scope>NUCLEOTIDE SEQUENCE [LARGE SCALE GENOMIC DNA]</scope>
    <source>
        <strain evidence="2 4">ANU1</strain>
    </source>
</reference>
<accession>A0A2G0QGG4</accession>
<dbReference type="InterPro" id="IPR016181">
    <property type="entry name" value="Acyl_CoA_acyltransferase"/>
</dbReference>
<keyword evidence="3" id="KW-0808">Transferase</keyword>
<dbReference type="EMBL" id="CP016176">
    <property type="protein sequence ID" value="AOM42248.1"/>
    <property type="molecule type" value="Genomic_DNA"/>
</dbReference>
<dbReference type="RefSeq" id="WP_069317885.1">
    <property type="nucleotide sequence ID" value="NZ_CAWNQJ010000001.1"/>
</dbReference>
<sequence length="264" mass="29483">MNNYYLSEAILAHRQIEDYFFSSISQMYQHIGNGVRAYVTGVETHALNFLLVADECGQTAKDLKMGIRLLDEKINVPFSIVVMEPDSMEPDNQILAAIQQEGFVFDPDSITTAMELDLTSWQVKDGNAAGYKIRRADHCLADWAIPIESAFETGGSISEQYLKCHQAALDAGKCLYHYALYVDGQPVCSLTLSRLGNIVRLDEISTVVDKQRRGYASTLINHVLSEAKQHGATACYLDASRDGNGLYQSIGFKPLFEYQGFMRE</sequence>
<dbReference type="Proteomes" id="UP000094600">
    <property type="component" value="Chromosome"/>
</dbReference>
<dbReference type="GO" id="GO:0016747">
    <property type="term" value="F:acyltransferase activity, transferring groups other than amino-acyl groups"/>
    <property type="evidence" value="ECO:0007669"/>
    <property type="project" value="InterPro"/>
</dbReference>
<evidence type="ECO:0000259" key="1">
    <source>
        <dbReference type="PROSITE" id="PS51186"/>
    </source>
</evidence>
<reference evidence="3 5" key="2">
    <citation type="journal article" date="2017" name="Nat. Microbiol.">
        <title>Natural product diversity associated with the nematode symbionts Photorhabdus and Xenorhabdus.</title>
        <authorList>
            <person name="Tobias N.J."/>
            <person name="Wolff H."/>
            <person name="Djahanschiri B."/>
            <person name="Grundmann F."/>
            <person name="Kronenwerth M."/>
            <person name="Shi Y.M."/>
            <person name="Simonyi S."/>
            <person name="Grun P."/>
            <person name="Shapiro-Ilan D."/>
            <person name="Pidot S.J."/>
            <person name="Stinear T.P."/>
            <person name="Ebersberger I."/>
            <person name="Bode H.B."/>
        </authorList>
    </citation>
    <scope>NUCLEOTIDE SEQUENCE [LARGE SCALE GENOMIC DNA]</scope>
    <source>
        <strain evidence="3 5">DSM 17903</strain>
    </source>
</reference>
<dbReference type="SUPFAM" id="SSF55729">
    <property type="entry name" value="Acyl-CoA N-acyltransferases (Nat)"/>
    <property type="match status" value="1"/>
</dbReference>
<dbReference type="Gene3D" id="3.40.630.30">
    <property type="match status" value="1"/>
</dbReference>
<dbReference type="CDD" id="cd04301">
    <property type="entry name" value="NAT_SF"/>
    <property type="match status" value="1"/>
</dbReference>
<dbReference type="InterPro" id="IPR000182">
    <property type="entry name" value="GNAT_dom"/>
</dbReference>
<dbReference type="PROSITE" id="PS51186">
    <property type="entry name" value="GNAT"/>
    <property type="match status" value="1"/>
</dbReference>
<proteinExistence type="predicted"/>
<dbReference type="OrthoDB" id="5637934at2"/>
<dbReference type="Pfam" id="PF13673">
    <property type="entry name" value="Acetyltransf_10"/>
    <property type="match status" value="1"/>
</dbReference>
<evidence type="ECO:0000313" key="4">
    <source>
        <dbReference type="Proteomes" id="UP000094600"/>
    </source>
</evidence>
<dbReference type="EMBL" id="NJAI01000001">
    <property type="protein sequence ID" value="PHM58249.1"/>
    <property type="molecule type" value="Genomic_DNA"/>
</dbReference>
<feature type="domain" description="N-acetyltransferase" evidence="1">
    <location>
        <begin position="131"/>
        <end position="264"/>
    </location>
</feature>
<protein>
    <submittedName>
        <fullName evidence="3">GNAT family N-acetyltransferase</fullName>
    </submittedName>
    <submittedName>
        <fullName evidence="2">GNAT family acetyltransferase</fullName>
    </submittedName>
</protein>
<keyword evidence="4" id="KW-1185">Reference proteome</keyword>